<dbReference type="AlphaFoldDB" id="A0AAV6LAI3"/>
<organism evidence="2 3">
    <name type="scientific">Rhododendron griersonianum</name>
    <dbReference type="NCBI Taxonomy" id="479676"/>
    <lineage>
        <taxon>Eukaryota</taxon>
        <taxon>Viridiplantae</taxon>
        <taxon>Streptophyta</taxon>
        <taxon>Embryophyta</taxon>
        <taxon>Tracheophyta</taxon>
        <taxon>Spermatophyta</taxon>
        <taxon>Magnoliopsida</taxon>
        <taxon>eudicotyledons</taxon>
        <taxon>Gunneridae</taxon>
        <taxon>Pentapetalae</taxon>
        <taxon>asterids</taxon>
        <taxon>Ericales</taxon>
        <taxon>Ericaceae</taxon>
        <taxon>Ericoideae</taxon>
        <taxon>Rhodoreae</taxon>
        <taxon>Rhododendron</taxon>
    </lineage>
</organism>
<dbReference type="Proteomes" id="UP000823749">
    <property type="component" value="Chromosome 2"/>
</dbReference>
<evidence type="ECO:0000313" key="3">
    <source>
        <dbReference type="Proteomes" id="UP000823749"/>
    </source>
</evidence>
<feature type="compositionally biased region" description="Basic and acidic residues" evidence="1">
    <location>
        <begin position="86"/>
        <end position="96"/>
    </location>
</feature>
<accession>A0AAV6LAI3</accession>
<reference evidence="2" key="1">
    <citation type="submission" date="2020-08" db="EMBL/GenBank/DDBJ databases">
        <title>Plant Genome Project.</title>
        <authorList>
            <person name="Zhang R.-G."/>
        </authorList>
    </citation>
    <scope>NUCLEOTIDE SEQUENCE</scope>
    <source>
        <strain evidence="2">WSP0</strain>
        <tissue evidence="2">Leaf</tissue>
    </source>
</reference>
<feature type="region of interest" description="Disordered" evidence="1">
    <location>
        <begin position="71"/>
        <end position="96"/>
    </location>
</feature>
<evidence type="ECO:0000313" key="2">
    <source>
        <dbReference type="EMBL" id="KAG5561129.1"/>
    </source>
</evidence>
<keyword evidence="3" id="KW-1185">Reference proteome</keyword>
<name>A0AAV6LAI3_9ERIC</name>
<protein>
    <submittedName>
        <fullName evidence="2">Uncharacterized protein</fullName>
    </submittedName>
</protein>
<feature type="compositionally biased region" description="Polar residues" evidence="1">
    <location>
        <begin position="76"/>
        <end position="85"/>
    </location>
</feature>
<evidence type="ECO:0000256" key="1">
    <source>
        <dbReference type="SAM" id="MobiDB-lite"/>
    </source>
</evidence>
<dbReference type="EMBL" id="JACTNZ010000002">
    <property type="protein sequence ID" value="KAG5561129.1"/>
    <property type="molecule type" value="Genomic_DNA"/>
</dbReference>
<sequence length="96" mass="10702">MAYGILQARALPRDVKAAPTDANDLISEIVQYLVLAGIRTLCLQGDIAKRSVAMRDMDDALANEHDQARLAREAASQHQNNFQRSQEQRKVAELRA</sequence>
<gene>
    <name evidence="2" type="ORF">RHGRI_004216</name>
</gene>
<proteinExistence type="predicted"/>
<comment type="caution">
    <text evidence="2">The sequence shown here is derived from an EMBL/GenBank/DDBJ whole genome shotgun (WGS) entry which is preliminary data.</text>
</comment>